<protein>
    <submittedName>
        <fullName evidence="9">C4-dicarboxylate ABC transporter</fullName>
    </submittedName>
</protein>
<dbReference type="Pfam" id="PF03595">
    <property type="entry name" value="SLAC1"/>
    <property type="match status" value="1"/>
</dbReference>
<comment type="caution">
    <text evidence="9">The sequence shown here is derived from an EMBL/GenBank/DDBJ whole genome shotgun (WGS) entry which is preliminary data.</text>
</comment>
<evidence type="ECO:0000313" key="9">
    <source>
        <dbReference type="EMBL" id="PMQ19395.1"/>
    </source>
</evidence>
<comment type="similarity">
    <text evidence="2">Belongs to the tellurite-resistance/dicarboxylate transporter (TDT) family.</text>
</comment>
<reference evidence="9 10" key="1">
    <citation type="journal article" date="2017" name="Elife">
        <title>Extensive horizontal gene transfer in cheese-associated bacteria.</title>
        <authorList>
            <person name="Bonham K.S."/>
            <person name="Wolfe B.E."/>
            <person name="Dutton R.J."/>
        </authorList>
    </citation>
    <scope>NUCLEOTIDE SEQUENCE [LARGE SCALE GENOMIC DNA]</scope>
    <source>
        <strain evidence="9 10">JB182</strain>
    </source>
</reference>
<feature type="transmembrane region" description="Helical" evidence="8">
    <location>
        <begin position="110"/>
        <end position="131"/>
    </location>
</feature>
<dbReference type="EMBL" id="PNQX01000002">
    <property type="protein sequence ID" value="PMQ19395.1"/>
    <property type="molecule type" value="Genomic_DNA"/>
</dbReference>
<evidence type="ECO:0000256" key="3">
    <source>
        <dbReference type="ARBA" id="ARBA00022448"/>
    </source>
</evidence>
<feature type="transmembrane region" description="Helical" evidence="8">
    <location>
        <begin position="290"/>
        <end position="314"/>
    </location>
</feature>
<feature type="transmembrane region" description="Helical" evidence="8">
    <location>
        <begin position="46"/>
        <end position="65"/>
    </location>
</feature>
<evidence type="ECO:0000256" key="1">
    <source>
        <dbReference type="ARBA" id="ARBA00004651"/>
    </source>
</evidence>
<gene>
    <name evidence="9" type="ORF">CIK84_11930</name>
</gene>
<feature type="transmembrane region" description="Helical" evidence="8">
    <location>
        <begin position="208"/>
        <end position="237"/>
    </location>
</feature>
<dbReference type="InterPro" id="IPR038665">
    <property type="entry name" value="Voltage-dep_anion_channel_sf"/>
</dbReference>
<keyword evidence="4" id="KW-1003">Cell membrane</keyword>
<dbReference type="AlphaFoldDB" id="A0A2N7RZT5"/>
<evidence type="ECO:0000256" key="2">
    <source>
        <dbReference type="ARBA" id="ARBA00008566"/>
    </source>
</evidence>
<evidence type="ECO:0000256" key="4">
    <source>
        <dbReference type="ARBA" id="ARBA00022475"/>
    </source>
</evidence>
<comment type="subcellular location">
    <subcellularLocation>
        <location evidence="1">Cell membrane</location>
        <topology evidence="1">Multi-pass membrane protein</topology>
    </subcellularLocation>
</comment>
<name>A0A2N7RZT5_9MICC</name>
<feature type="transmembrane region" description="Helical" evidence="8">
    <location>
        <begin position="351"/>
        <end position="375"/>
    </location>
</feature>
<feature type="transmembrane region" description="Helical" evidence="8">
    <location>
        <begin position="183"/>
        <end position="202"/>
    </location>
</feature>
<dbReference type="PANTHER" id="PTHR31686">
    <property type="match status" value="1"/>
</dbReference>
<evidence type="ECO:0000256" key="5">
    <source>
        <dbReference type="ARBA" id="ARBA00022692"/>
    </source>
</evidence>
<dbReference type="PANTHER" id="PTHR31686:SF1">
    <property type="entry name" value="SULFITE EFFLUX PUMP SSU1"/>
    <property type="match status" value="1"/>
</dbReference>
<feature type="transmembrane region" description="Helical" evidence="8">
    <location>
        <begin position="77"/>
        <end position="98"/>
    </location>
</feature>
<dbReference type="Gene3D" id="1.50.10.150">
    <property type="entry name" value="Voltage-dependent anion channel"/>
    <property type="match status" value="1"/>
</dbReference>
<evidence type="ECO:0000256" key="8">
    <source>
        <dbReference type="SAM" id="Phobius"/>
    </source>
</evidence>
<feature type="transmembrane region" description="Helical" evidence="8">
    <location>
        <begin position="326"/>
        <end position="345"/>
    </location>
</feature>
<keyword evidence="5 8" id="KW-0812">Transmembrane</keyword>
<dbReference type="GO" id="GO:0005886">
    <property type="term" value="C:plasma membrane"/>
    <property type="evidence" value="ECO:0007669"/>
    <property type="project" value="UniProtKB-SubCell"/>
</dbReference>
<sequence length="388" mass="40665">MPSCKIGVYRDVIGRRILGNMNPTIEETKLIVPTTNPSPRFPLGPAWWGAVMGTGIASTLTQLHAGQTTLGADLARFFLVAGWAFAVIFTIGFAIRCLRTTGAWAASMHGVGASAWGMVSMGILSIGSATATVLADWAPQFTTVSWGVDGALWVIGTALGLITTFGFSLALIRRRNAEPRPAWGLAVVPLMVSATCGAPFIAKLDSPVLAATLLAVLIFCFVTSLMLGIIIFAAAYCHHARVDRIPAELSASSWIPLGVVGQSTAAAQAISSQMHRFILPEAMPGIQAVANVYGIVMLCAAIPVVIFAVSTTTFGIANKMSFSPGWWALTFPVGTLSLGALNLGHSLQSNGYSAVGIGAWILLLSTWTVCAIASLRHPFLAKSPAPAN</sequence>
<dbReference type="InterPro" id="IPR051629">
    <property type="entry name" value="Sulfite_efflux_TDT"/>
</dbReference>
<accession>A0A2N7RZT5</accession>
<organism evidence="9 10">
    <name type="scientific">Glutamicibacter arilaitensis</name>
    <dbReference type="NCBI Taxonomy" id="256701"/>
    <lineage>
        <taxon>Bacteria</taxon>
        <taxon>Bacillati</taxon>
        <taxon>Actinomycetota</taxon>
        <taxon>Actinomycetes</taxon>
        <taxon>Micrococcales</taxon>
        <taxon>Micrococcaceae</taxon>
        <taxon>Glutamicibacter</taxon>
    </lineage>
</organism>
<evidence type="ECO:0000313" key="10">
    <source>
        <dbReference type="Proteomes" id="UP000235739"/>
    </source>
</evidence>
<keyword evidence="6 8" id="KW-1133">Transmembrane helix</keyword>
<evidence type="ECO:0000256" key="6">
    <source>
        <dbReference type="ARBA" id="ARBA00022989"/>
    </source>
</evidence>
<dbReference type="InterPro" id="IPR004695">
    <property type="entry name" value="SLAC1/Mae1/Ssu1/TehA"/>
</dbReference>
<keyword evidence="7 8" id="KW-0472">Membrane</keyword>
<feature type="transmembrane region" description="Helical" evidence="8">
    <location>
        <begin position="151"/>
        <end position="171"/>
    </location>
</feature>
<evidence type="ECO:0000256" key="7">
    <source>
        <dbReference type="ARBA" id="ARBA00023136"/>
    </source>
</evidence>
<proteinExistence type="inferred from homology"/>
<dbReference type="CDD" id="cd09320">
    <property type="entry name" value="TDT_like_2"/>
    <property type="match status" value="1"/>
</dbReference>
<dbReference type="Proteomes" id="UP000235739">
    <property type="component" value="Unassembled WGS sequence"/>
</dbReference>
<keyword evidence="3" id="KW-0813">Transport</keyword>
<dbReference type="GO" id="GO:0055085">
    <property type="term" value="P:transmembrane transport"/>
    <property type="evidence" value="ECO:0007669"/>
    <property type="project" value="InterPro"/>
</dbReference>